<dbReference type="CDD" id="cd04301">
    <property type="entry name" value="NAT_SF"/>
    <property type="match status" value="1"/>
</dbReference>
<sequence length="228" mass="26044">MEMTNSVILRPVQARDFDVLSRIMFDTWYADESVNETNVSQFKQMARFDVAHYLETSTHAMVAVQKDEHQLSANDGADEETVLGVAMWRNDSDWFHGTTQKHLADDELKHAYKRQEEDHEFATMLDEFLADAQRTIELSKKAADQSEAELRLFMMDESARGKGVGKKLLSYAEKSMKDSGAQQYYLYTDSTCDYGFYDYIGMTRTAEAFNVPGPSGEPLDKFIYTGTL</sequence>
<dbReference type="Pfam" id="PF00583">
    <property type="entry name" value="Acetyltransf_1"/>
    <property type="match status" value="1"/>
</dbReference>
<dbReference type="InterPro" id="IPR000182">
    <property type="entry name" value="GNAT_dom"/>
</dbReference>
<dbReference type="GO" id="GO:0016747">
    <property type="term" value="F:acyltransferase activity, transferring groups other than amino-acyl groups"/>
    <property type="evidence" value="ECO:0007669"/>
    <property type="project" value="InterPro"/>
</dbReference>
<keyword evidence="3" id="KW-1185">Reference proteome</keyword>
<dbReference type="EMBL" id="RXLP01000017">
    <property type="protein sequence ID" value="TCD54431.1"/>
    <property type="molecule type" value="Genomic_DNA"/>
</dbReference>
<feature type="domain" description="N-acetyltransferase" evidence="1">
    <location>
        <begin position="72"/>
        <end position="224"/>
    </location>
</feature>
<evidence type="ECO:0000259" key="1">
    <source>
        <dbReference type="PROSITE" id="PS51186"/>
    </source>
</evidence>
<dbReference type="SUPFAM" id="SSF55729">
    <property type="entry name" value="Acyl-CoA N-acyltransferases (Nat)"/>
    <property type="match status" value="1"/>
</dbReference>
<organism evidence="2 3">
    <name type="scientific">Alloscardovia theropitheci</name>
    <dbReference type="NCBI Taxonomy" id="2496842"/>
    <lineage>
        <taxon>Bacteria</taxon>
        <taxon>Bacillati</taxon>
        <taxon>Actinomycetota</taxon>
        <taxon>Actinomycetes</taxon>
        <taxon>Bifidobacteriales</taxon>
        <taxon>Bifidobacteriaceae</taxon>
        <taxon>Alloscardovia</taxon>
    </lineage>
</organism>
<protein>
    <submittedName>
        <fullName evidence="2">N-acetyltransferase</fullName>
    </submittedName>
</protein>
<dbReference type="Proteomes" id="UP000291289">
    <property type="component" value="Unassembled WGS sequence"/>
</dbReference>
<evidence type="ECO:0000313" key="3">
    <source>
        <dbReference type="Proteomes" id="UP000291289"/>
    </source>
</evidence>
<dbReference type="InterPro" id="IPR016181">
    <property type="entry name" value="Acyl_CoA_acyltransferase"/>
</dbReference>
<reference evidence="2 3" key="1">
    <citation type="submission" date="2018-12" db="EMBL/GenBank/DDBJ databases">
        <title>Alloscrdovia theropitheci sp. nov: a novel taxon from the feces of the bleeding-herat monkey (Theropithecus geleda).</title>
        <authorList>
            <person name="Modesto M."/>
        </authorList>
    </citation>
    <scope>NUCLEOTIDE SEQUENCE [LARGE SCALE GENOMIC DNA]</scope>
    <source>
        <strain evidence="2 3">GLDI4/2</strain>
    </source>
</reference>
<accession>A0A4R0QY14</accession>
<gene>
    <name evidence="2" type="ORF">EJ419_03425</name>
</gene>
<dbReference type="PROSITE" id="PS51186">
    <property type="entry name" value="GNAT"/>
    <property type="match status" value="1"/>
</dbReference>
<dbReference type="Gene3D" id="3.40.630.30">
    <property type="match status" value="1"/>
</dbReference>
<name>A0A4R0QY14_9BIFI</name>
<dbReference type="AlphaFoldDB" id="A0A4R0QY14"/>
<keyword evidence="2" id="KW-0808">Transferase</keyword>
<comment type="caution">
    <text evidence="2">The sequence shown here is derived from an EMBL/GenBank/DDBJ whole genome shotgun (WGS) entry which is preliminary data.</text>
</comment>
<evidence type="ECO:0000313" key="2">
    <source>
        <dbReference type="EMBL" id="TCD54431.1"/>
    </source>
</evidence>
<dbReference type="OrthoDB" id="6711752at2"/>
<proteinExistence type="predicted"/>